<reference evidence="5 6" key="1">
    <citation type="submission" date="2019-01" db="EMBL/GenBank/DDBJ databases">
        <title>Sequencing the genomes of 1000 actinobacteria strains.</title>
        <authorList>
            <person name="Klenk H.-P."/>
        </authorList>
    </citation>
    <scope>NUCLEOTIDE SEQUENCE [LARGE SCALE GENOMIC DNA]</scope>
    <source>
        <strain evidence="5 6">DSM 43925</strain>
    </source>
</reference>
<evidence type="ECO:0008006" key="7">
    <source>
        <dbReference type="Google" id="ProtNLM"/>
    </source>
</evidence>
<sequence length="193" mass="21070">MTHLPNDVPLPPYAQVYPGLMPVEPEPDCWTHPHIEVRPSLIAGDGLFATAAIPAGTVVSRLGGRLVTWTELQDLFADPAVPYVDTIAAHGDLHLVLPPGRPIGKSNHSCDPNLWWTGPYTLAARRDLRPGEEVTNDYATCTAAPGFAMECRCGTALCRGLITGADWRRADLQERYGDHWTPALLELIRAMSP</sequence>
<dbReference type="InterPro" id="IPR046341">
    <property type="entry name" value="SET_dom_sf"/>
</dbReference>
<keyword evidence="1" id="KW-0808">Transferase</keyword>
<keyword evidence="2" id="KW-0949">S-adenosyl-L-methionine</keyword>
<evidence type="ECO:0000259" key="4">
    <source>
        <dbReference type="PROSITE" id="PS50868"/>
    </source>
</evidence>
<proteinExistence type="predicted"/>
<dbReference type="CDD" id="cd08161">
    <property type="entry name" value="SET"/>
    <property type="match status" value="1"/>
</dbReference>
<feature type="domain" description="SET" evidence="3">
    <location>
        <begin position="33"/>
        <end position="139"/>
    </location>
</feature>
<evidence type="ECO:0000259" key="3">
    <source>
        <dbReference type="PROSITE" id="PS50280"/>
    </source>
</evidence>
<evidence type="ECO:0000256" key="2">
    <source>
        <dbReference type="ARBA" id="ARBA00022691"/>
    </source>
</evidence>
<dbReference type="InterPro" id="IPR001214">
    <property type="entry name" value="SET_dom"/>
</dbReference>
<feature type="domain" description="Post-SET" evidence="4">
    <location>
        <begin position="147"/>
        <end position="163"/>
    </location>
</feature>
<dbReference type="AlphaFoldDB" id="A0A438MMU5"/>
<keyword evidence="6" id="KW-1185">Reference proteome</keyword>
<dbReference type="GO" id="GO:0016740">
    <property type="term" value="F:transferase activity"/>
    <property type="evidence" value="ECO:0007669"/>
    <property type="project" value="UniProtKB-KW"/>
</dbReference>
<name>A0A438MMU5_9ACTN</name>
<dbReference type="Gene3D" id="2.170.270.10">
    <property type="entry name" value="SET domain"/>
    <property type="match status" value="1"/>
</dbReference>
<accession>A0A438MMU5</accession>
<dbReference type="Proteomes" id="UP000284824">
    <property type="component" value="Unassembled WGS sequence"/>
</dbReference>
<evidence type="ECO:0000313" key="5">
    <source>
        <dbReference type="EMBL" id="RVX46936.1"/>
    </source>
</evidence>
<protein>
    <recommendedName>
        <fullName evidence="7">SET domain-containing protein</fullName>
    </recommendedName>
</protein>
<dbReference type="SMART" id="SM00317">
    <property type="entry name" value="SET"/>
    <property type="match status" value="1"/>
</dbReference>
<gene>
    <name evidence="5" type="ORF">EDD27_9850</name>
</gene>
<dbReference type="InterPro" id="IPR003616">
    <property type="entry name" value="Post-SET_dom"/>
</dbReference>
<evidence type="ECO:0000256" key="1">
    <source>
        <dbReference type="ARBA" id="ARBA00022679"/>
    </source>
</evidence>
<comment type="caution">
    <text evidence="5">The sequence shown here is derived from an EMBL/GenBank/DDBJ whole genome shotgun (WGS) entry which is preliminary data.</text>
</comment>
<dbReference type="EMBL" id="SAUN01000001">
    <property type="protein sequence ID" value="RVX46936.1"/>
    <property type="molecule type" value="Genomic_DNA"/>
</dbReference>
<dbReference type="SUPFAM" id="SSF82199">
    <property type="entry name" value="SET domain"/>
    <property type="match status" value="1"/>
</dbReference>
<organism evidence="5 6">
    <name type="scientific">Nonomuraea polychroma</name>
    <dbReference type="NCBI Taxonomy" id="46176"/>
    <lineage>
        <taxon>Bacteria</taxon>
        <taxon>Bacillati</taxon>
        <taxon>Actinomycetota</taxon>
        <taxon>Actinomycetes</taxon>
        <taxon>Streptosporangiales</taxon>
        <taxon>Streptosporangiaceae</taxon>
        <taxon>Nonomuraea</taxon>
    </lineage>
</organism>
<dbReference type="Pfam" id="PF00856">
    <property type="entry name" value="SET"/>
    <property type="match status" value="1"/>
</dbReference>
<dbReference type="PROSITE" id="PS50280">
    <property type="entry name" value="SET"/>
    <property type="match status" value="1"/>
</dbReference>
<dbReference type="PROSITE" id="PS50868">
    <property type="entry name" value="POST_SET"/>
    <property type="match status" value="1"/>
</dbReference>
<evidence type="ECO:0000313" key="6">
    <source>
        <dbReference type="Proteomes" id="UP000284824"/>
    </source>
</evidence>